<keyword evidence="2" id="KW-0732">Signal</keyword>
<comment type="caution">
    <text evidence="3">The sequence shown here is derived from an EMBL/GenBank/DDBJ whole genome shotgun (WGS) entry which is preliminary data.</text>
</comment>
<evidence type="ECO:0000256" key="1">
    <source>
        <dbReference type="SAM" id="MobiDB-lite"/>
    </source>
</evidence>
<dbReference type="EMBL" id="SMLM01000001">
    <property type="protein sequence ID" value="TFZ05147.1"/>
    <property type="molecule type" value="Genomic_DNA"/>
</dbReference>
<protein>
    <recommendedName>
        <fullName evidence="5">Cell envelope biogenesis protein TolA</fullName>
    </recommendedName>
</protein>
<sequence length="113" mass="11526">MKASILCAAIAIAFAAALPAQAQGTNPTGPDNKSTQKAGEAYPNDKTAGTDKGKPEAVKKAENSRPAQATKRVAKKTGNAVSNTAKRAADATRNAGDNIAKKLPGNKEAAPQR</sequence>
<evidence type="ECO:0008006" key="5">
    <source>
        <dbReference type="Google" id="ProtNLM"/>
    </source>
</evidence>
<gene>
    <name evidence="3" type="ORF">EZ313_00235</name>
</gene>
<keyword evidence="4" id="KW-1185">Reference proteome</keyword>
<dbReference type="OrthoDB" id="9871561at2"/>
<proteinExistence type="predicted"/>
<feature type="signal peptide" evidence="2">
    <location>
        <begin position="1"/>
        <end position="22"/>
    </location>
</feature>
<feature type="chain" id="PRO_5021498028" description="Cell envelope biogenesis protein TolA" evidence="2">
    <location>
        <begin position="23"/>
        <end position="113"/>
    </location>
</feature>
<evidence type="ECO:0000256" key="2">
    <source>
        <dbReference type="SAM" id="SignalP"/>
    </source>
</evidence>
<evidence type="ECO:0000313" key="4">
    <source>
        <dbReference type="Proteomes" id="UP000298180"/>
    </source>
</evidence>
<feature type="compositionally biased region" description="Basic and acidic residues" evidence="1">
    <location>
        <begin position="48"/>
        <end position="63"/>
    </location>
</feature>
<name>A0A4Z0C0L3_9BURK</name>
<feature type="region of interest" description="Disordered" evidence="1">
    <location>
        <begin position="20"/>
        <end position="113"/>
    </location>
</feature>
<evidence type="ECO:0000313" key="3">
    <source>
        <dbReference type="EMBL" id="TFZ05147.1"/>
    </source>
</evidence>
<reference evidence="3 4" key="1">
    <citation type="submission" date="2019-03" db="EMBL/GenBank/DDBJ databases">
        <title>Ramlibacter henchirensis DSM 14656, whole genome shotgun sequence.</title>
        <authorList>
            <person name="Zhang X."/>
            <person name="Feng G."/>
            <person name="Zhu H."/>
        </authorList>
    </citation>
    <scope>NUCLEOTIDE SEQUENCE [LARGE SCALE GENOMIC DNA]</scope>
    <source>
        <strain evidence="3 4">DSM 14656</strain>
    </source>
</reference>
<dbReference type="AlphaFoldDB" id="A0A4Z0C0L3"/>
<dbReference type="RefSeq" id="WP_135261228.1">
    <property type="nucleotide sequence ID" value="NZ_SMLM01000001.1"/>
</dbReference>
<feature type="compositionally biased region" description="Polar residues" evidence="1">
    <location>
        <begin position="23"/>
        <end position="37"/>
    </location>
</feature>
<accession>A0A4Z0C0L3</accession>
<organism evidence="3 4">
    <name type="scientific">Ramlibacter henchirensis</name>
    <dbReference type="NCBI Taxonomy" id="204072"/>
    <lineage>
        <taxon>Bacteria</taxon>
        <taxon>Pseudomonadati</taxon>
        <taxon>Pseudomonadota</taxon>
        <taxon>Betaproteobacteria</taxon>
        <taxon>Burkholderiales</taxon>
        <taxon>Comamonadaceae</taxon>
        <taxon>Ramlibacter</taxon>
    </lineage>
</organism>
<dbReference type="Proteomes" id="UP000298180">
    <property type="component" value="Unassembled WGS sequence"/>
</dbReference>